<evidence type="ECO:0000259" key="9">
    <source>
        <dbReference type="PROSITE" id="PS50262"/>
    </source>
</evidence>
<feature type="transmembrane region" description="Helical" evidence="8">
    <location>
        <begin position="66"/>
        <end position="85"/>
    </location>
</feature>
<evidence type="ECO:0000256" key="5">
    <source>
        <dbReference type="ARBA" id="ARBA00023136"/>
    </source>
</evidence>
<dbReference type="PRINTS" id="PR00237">
    <property type="entry name" value="GPCRRHODOPSN"/>
</dbReference>
<keyword evidence="4" id="KW-0297">G-protein coupled receptor</keyword>
<proteinExistence type="predicted"/>
<dbReference type="PROSITE" id="PS50262">
    <property type="entry name" value="G_PROTEIN_RECEP_F1_2"/>
    <property type="match status" value="1"/>
</dbReference>
<feature type="transmembrane region" description="Helical" evidence="8">
    <location>
        <begin position="20"/>
        <end position="38"/>
    </location>
</feature>
<evidence type="ECO:0000256" key="2">
    <source>
        <dbReference type="ARBA" id="ARBA00022692"/>
    </source>
</evidence>
<dbReference type="EMBL" id="CAJNOE010000097">
    <property type="protein sequence ID" value="CAF0905629.1"/>
    <property type="molecule type" value="Genomic_DNA"/>
</dbReference>
<dbReference type="GO" id="GO:0016020">
    <property type="term" value="C:membrane"/>
    <property type="evidence" value="ECO:0007669"/>
    <property type="project" value="UniProtKB-SubCell"/>
</dbReference>
<keyword evidence="5 8" id="KW-0472">Membrane</keyword>
<sequence length="229" mass="26623">MNTLHKDSLLNRFLEHNHGLSVLFCALLTLCWTLPPLFNIGNTYISEGLGFHCSLDWNNSAFHSRIFILSLLICNYFFILFFLIYTNLRIYCRIRTLLQNYKLFDCSSVPTSLYCSINNTTPARCLTDSFALRTHRLDTSFGQRLNRLQSLKVDQHYARITAIMVTQFLIAWTPYAFVSLLNINGRFEFIRQQQILSSVCALLAKLSIILNPLIFIYTSKMRSYPLKHV</sequence>
<evidence type="ECO:0000313" key="10">
    <source>
        <dbReference type="EMBL" id="CAF0905629.1"/>
    </source>
</evidence>
<evidence type="ECO:0000313" key="12">
    <source>
        <dbReference type="Proteomes" id="UP000663860"/>
    </source>
</evidence>
<evidence type="ECO:0000256" key="8">
    <source>
        <dbReference type="SAM" id="Phobius"/>
    </source>
</evidence>
<evidence type="ECO:0000256" key="3">
    <source>
        <dbReference type="ARBA" id="ARBA00022989"/>
    </source>
</evidence>
<dbReference type="InterPro" id="IPR050125">
    <property type="entry name" value="GPCR_opsins"/>
</dbReference>
<dbReference type="Pfam" id="PF00001">
    <property type="entry name" value="7tm_1"/>
    <property type="match status" value="1"/>
</dbReference>
<name>A0A813ZV59_9BILA</name>
<dbReference type="InterPro" id="IPR017452">
    <property type="entry name" value="GPCR_Rhodpsn_7TM"/>
</dbReference>
<dbReference type="Proteomes" id="UP000663860">
    <property type="component" value="Unassembled WGS sequence"/>
</dbReference>
<evidence type="ECO:0000313" key="11">
    <source>
        <dbReference type="EMBL" id="CAF3999297.1"/>
    </source>
</evidence>
<accession>A0A813ZV59</accession>
<dbReference type="PANTHER" id="PTHR24240">
    <property type="entry name" value="OPSIN"/>
    <property type="match status" value="1"/>
</dbReference>
<dbReference type="AlphaFoldDB" id="A0A813ZV59"/>
<reference evidence="10" key="1">
    <citation type="submission" date="2021-02" db="EMBL/GenBank/DDBJ databases">
        <authorList>
            <person name="Nowell W R."/>
        </authorList>
    </citation>
    <scope>NUCLEOTIDE SEQUENCE</scope>
</reference>
<comment type="caution">
    <text evidence="10">The sequence shown here is derived from an EMBL/GenBank/DDBJ whole genome shotgun (WGS) entry which is preliminary data.</text>
</comment>
<dbReference type="InterPro" id="IPR000276">
    <property type="entry name" value="GPCR_Rhodpsn"/>
</dbReference>
<dbReference type="GO" id="GO:0004930">
    <property type="term" value="F:G protein-coupled receptor activity"/>
    <property type="evidence" value="ECO:0007669"/>
    <property type="project" value="UniProtKB-KW"/>
</dbReference>
<comment type="subcellular location">
    <subcellularLocation>
        <location evidence="1">Membrane</location>
        <topology evidence="1">Multi-pass membrane protein</topology>
    </subcellularLocation>
</comment>
<protein>
    <recommendedName>
        <fullName evidence="9">G-protein coupled receptors family 1 profile domain-containing protein</fullName>
    </recommendedName>
</protein>
<dbReference type="Proteomes" id="UP000663868">
    <property type="component" value="Unassembled WGS sequence"/>
</dbReference>
<dbReference type="SUPFAM" id="SSF81321">
    <property type="entry name" value="Family A G protein-coupled receptor-like"/>
    <property type="match status" value="1"/>
</dbReference>
<keyword evidence="3 8" id="KW-1133">Transmembrane helix</keyword>
<feature type="domain" description="G-protein coupled receptors family 1 profile" evidence="9">
    <location>
        <begin position="1"/>
        <end position="215"/>
    </location>
</feature>
<evidence type="ECO:0000256" key="4">
    <source>
        <dbReference type="ARBA" id="ARBA00023040"/>
    </source>
</evidence>
<keyword evidence="2 8" id="KW-0812">Transmembrane</keyword>
<organism evidence="10 12">
    <name type="scientific">Adineta steineri</name>
    <dbReference type="NCBI Taxonomy" id="433720"/>
    <lineage>
        <taxon>Eukaryota</taxon>
        <taxon>Metazoa</taxon>
        <taxon>Spiralia</taxon>
        <taxon>Gnathifera</taxon>
        <taxon>Rotifera</taxon>
        <taxon>Eurotatoria</taxon>
        <taxon>Bdelloidea</taxon>
        <taxon>Adinetida</taxon>
        <taxon>Adinetidae</taxon>
        <taxon>Adineta</taxon>
    </lineage>
</organism>
<evidence type="ECO:0000256" key="6">
    <source>
        <dbReference type="ARBA" id="ARBA00023170"/>
    </source>
</evidence>
<evidence type="ECO:0000256" key="7">
    <source>
        <dbReference type="ARBA" id="ARBA00023224"/>
    </source>
</evidence>
<feature type="transmembrane region" description="Helical" evidence="8">
    <location>
        <begin position="195"/>
        <end position="217"/>
    </location>
</feature>
<keyword evidence="7" id="KW-0807">Transducer</keyword>
<dbReference type="EMBL" id="CAJOBB010002796">
    <property type="protein sequence ID" value="CAF3999297.1"/>
    <property type="molecule type" value="Genomic_DNA"/>
</dbReference>
<dbReference type="Gene3D" id="1.20.1070.10">
    <property type="entry name" value="Rhodopsin 7-helix transmembrane proteins"/>
    <property type="match status" value="1"/>
</dbReference>
<evidence type="ECO:0000256" key="1">
    <source>
        <dbReference type="ARBA" id="ARBA00004141"/>
    </source>
</evidence>
<gene>
    <name evidence="10" type="ORF">IZO911_LOCUS12494</name>
    <name evidence="11" type="ORF">KXQ929_LOCUS28375</name>
</gene>
<keyword evidence="6" id="KW-0675">Receptor</keyword>
<feature type="transmembrane region" description="Helical" evidence="8">
    <location>
        <begin position="157"/>
        <end position="175"/>
    </location>
</feature>